<feature type="chain" id="PRO_5038359534" description="Lymphocyte antigen 96" evidence="12">
    <location>
        <begin position="17"/>
        <end position="160"/>
    </location>
</feature>
<dbReference type="AlphaFoldDB" id="A0A9B0WLP1"/>
<dbReference type="Gene3D" id="2.60.40.770">
    <property type="match status" value="1"/>
</dbReference>
<feature type="signal peptide" evidence="12">
    <location>
        <begin position="1"/>
        <end position="16"/>
    </location>
</feature>
<evidence type="ECO:0000259" key="13">
    <source>
        <dbReference type="SMART" id="SM00737"/>
    </source>
</evidence>
<evidence type="ECO:0000256" key="1">
    <source>
        <dbReference type="ARBA" id="ARBA00004239"/>
    </source>
</evidence>
<evidence type="ECO:0000256" key="5">
    <source>
        <dbReference type="ARBA" id="ARBA00022859"/>
    </source>
</evidence>
<evidence type="ECO:0000256" key="2">
    <source>
        <dbReference type="ARBA" id="ARBA00022525"/>
    </source>
</evidence>
<evidence type="ECO:0000256" key="8">
    <source>
        <dbReference type="ARBA" id="ARBA00023198"/>
    </source>
</evidence>
<dbReference type="InterPro" id="IPR003172">
    <property type="entry name" value="ML_dom"/>
</dbReference>
<evidence type="ECO:0000256" key="10">
    <source>
        <dbReference type="ARBA" id="ARBA00072342"/>
    </source>
</evidence>
<evidence type="ECO:0000256" key="4">
    <source>
        <dbReference type="ARBA" id="ARBA00022729"/>
    </source>
</evidence>
<evidence type="ECO:0000256" key="3">
    <source>
        <dbReference type="ARBA" id="ARBA00022588"/>
    </source>
</evidence>
<keyword evidence="5" id="KW-0391">Immunity</keyword>
<dbReference type="GO" id="GO:0045087">
    <property type="term" value="P:innate immune response"/>
    <property type="evidence" value="ECO:0007669"/>
    <property type="project" value="UniProtKB-KW"/>
</dbReference>
<comment type="subcellular location">
    <subcellularLocation>
        <location evidence="1">Secreted</location>
        <location evidence="1">Extracellular space</location>
    </subcellularLocation>
</comment>
<keyword evidence="14" id="KW-1185">Reference proteome</keyword>
<dbReference type="GO" id="GO:0001530">
    <property type="term" value="F:lipopolysaccharide binding"/>
    <property type="evidence" value="ECO:0007669"/>
    <property type="project" value="InterPro"/>
</dbReference>
<keyword evidence="4 12" id="KW-0732">Signal</keyword>
<dbReference type="GO" id="GO:0032497">
    <property type="term" value="P:detection of lipopolysaccharide"/>
    <property type="evidence" value="ECO:0007669"/>
    <property type="project" value="TreeGrafter"/>
</dbReference>
<dbReference type="GO" id="GO:0035662">
    <property type="term" value="F:Toll-like receptor 4 binding"/>
    <property type="evidence" value="ECO:0007669"/>
    <property type="project" value="InterPro"/>
</dbReference>
<evidence type="ECO:0000313" key="14">
    <source>
        <dbReference type="Proteomes" id="UP000504623"/>
    </source>
</evidence>
<dbReference type="PANTHER" id="PTHR15218">
    <property type="entry name" value="MD-1, MD-2 - RELATED"/>
    <property type="match status" value="1"/>
</dbReference>
<keyword evidence="2" id="KW-0964">Secreted</keyword>
<keyword evidence="8" id="KW-0395">Inflammatory response</keyword>
<dbReference type="RefSeq" id="XP_006860131.1">
    <property type="nucleotide sequence ID" value="XM_006860069.1"/>
</dbReference>
<evidence type="ECO:0000313" key="15">
    <source>
        <dbReference type="RefSeq" id="XP_006860131.1"/>
    </source>
</evidence>
<dbReference type="GO" id="GO:0031666">
    <property type="term" value="P:positive regulation of lipopolysaccharide-mediated signaling pathway"/>
    <property type="evidence" value="ECO:0007669"/>
    <property type="project" value="TreeGrafter"/>
</dbReference>
<dbReference type="OrthoDB" id="9907947at2759"/>
<dbReference type="PANTHER" id="PTHR15218:SF0">
    <property type="entry name" value="LYMPHOCYTE ANTIGEN 96"/>
    <property type="match status" value="1"/>
</dbReference>
<dbReference type="GeneID" id="102823929"/>
<dbReference type="GO" id="GO:0006954">
    <property type="term" value="P:inflammatory response"/>
    <property type="evidence" value="ECO:0007669"/>
    <property type="project" value="UniProtKB-KW"/>
</dbReference>
<dbReference type="SMART" id="SM00737">
    <property type="entry name" value="ML"/>
    <property type="match status" value="1"/>
</dbReference>
<evidence type="ECO:0000256" key="12">
    <source>
        <dbReference type="SAM" id="SignalP"/>
    </source>
</evidence>
<dbReference type="InterPro" id="IPR014756">
    <property type="entry name" value="Ig_E-set"/>
</dbReference>
<dbReference type="FunFam" id="2.60.40.770:FF:000003">
    <property type="entry name" value="Lymphocyte antigen 96"/>
    <property type="match status" value="1"/>
</dbReference>
<comment type="function">
    <text evidence="9">Binds bacterial lipopolysaccharide (LPS). Cooperates with TLR4 in the innate immune response to bacterial lipopolysaccharide (LPS), and with TLR2 in the response to cell wall components from Gram-positive and Gram-negative bacteria. Enhances TLR4-dependent activation of NF-kappa-B. Cells expressing both LY96 and TLR4, but not TLR4 alone, respond to LPS.</text>
</comment>
<reference evidence="15" key="1">
    <citation type="submission" date="2025-08" db="UniProtKB">
        <authorList>
            <consortium name="RefSeq"/>
        </authorList>
    </citation>
    <scope>IDENTIFICATION</scope>
    <source>
        <tissue evidence="15">Spleen</tissue>
    </source>
</reference>
<dbReference type="GO" id="GO:0046696">
    <property type="term" value="C:lipopolysaccharide receptor complex"/>
    <property type="evidence" value="ECO:0007669"/>
    <property type="project" value="TreeGrafter"/>
</dbReference>
<dbReference type="GO" id="GO:0034142">
    <property type="term" value="P:toll-like receptor 4 signaling pathway"/>
    <property type="evidence" value="ECO:0007669"/>
    <property type="project" value="TreeGrafter"/>
</dbReference>
<keyword evidence="3" id="KW-0399">Innate immunity</keyword>
<proteinExistence type="predicted"/>
<name>A0A9B0WLP1_CHRAS</name>
<evidence type="ECO:0000256" key="6">
    <source>
        <dbReference type="ARBA" id="ARBA00023157"/>
    </source>
</evidence>
<dbReference type="GO" id="GO:0001875">
    <property type="term" value="F:lipopolysaccharide immune receptor activity"/>
    <property type="evidence" value="ECO:0007669"/>
    <property type="project" value="TreeGrafter"/>
</dbReference>
<keyword evidence="6" id="KW-1015">Disulfide bond</keyword>
<feature type="domain" description="MD-2-related lipid-recognition" evidence="13">
    <location>
        <begin position="34"/>
        <end position="153"/>
    </location>
</feature>
<dbReference type="SUPFAM" id="SSF81296">
    <property type="entry name" value="E set domains"/>
    <property type="match status" value="1"/>
</dbReference>
<dbReference type="Proteomes" id="UP000504623">
    <property type="component" value="Unplaced"/>
</dbReference>
<evidence type="ECO:0000256" key="9">
    <source>
        <dbReference type="ARBA" id="ARBA00059198"/>
    </source>
</evidence>
<keyword evidence="7" id="KW-0325">Glycoprotein</keyword>
<dbReference type="GO" id="GO:0005576">
    <property type="term" value="C:extracellular region"/>
    <property type="evidence" value="ECO:0007669"/>
    <property type="project" value="UniProtKB-SubCell"/>
</dbReference>
<gene>
    <name evidence="15" type="primary">LY96</name>
</gene>
<sequence length="160" mass="18816">MFLFMLFSTLFPSIFTDLEKQHWICNSSDLSVWYTYCDKMKHSISIKLEPCLTLKGGRGYLQLSYIPRRDIKKLYFNIYMYLKTIEFPMRTEVVCRGFDDQYSFCRAVKGETVNTTIPFSFNEIHFSKGQYRIVTEAIAGSPEEMLFCLNFTAIHTSKLK</sequence>
<evidence type="ECO:0000256" key="7">
    <source>
        <dbReference type="ARBA" id="ARBA00023180"/>
    </source>
</evidence>
<protein>
    <recommendedName>
        <fullName evidence="10">Lymphocyte antigen 96</fullName>
    </recommendedName>
    <alternativeName>
        <fullName evidence="11">Protein MD-2</fullName>
    </alternativeName>
</protein>
<dbReference type="CTD" id="23643"/>
<organism evidence="14 15">
    <name type="scientific">Chrysochloris asiatica</name>
    <name type="common">Cape golden mole</name>
    <dbReference type="NCBI Taxonomy" id="185453"/>
    <lineage>
        <taxon>Eukaryota</taxon>
        <taxon>Metazoa</taxon>
        <taxon>Chordata</taxon>
        <taxon>Craniata</taxon>
        <taxon>Vertebrata</taxon>
        <taxon>Euteleostomi</taxon>
        <taxon>Mammalia</taxon>
        <taxon>Eutheria</taxon>
        <taxon>Afrotheria</taxon>
        <taxon>Chrysochloridae</taxon>
        <taxon>Chrysochlorinae</taxon>
        <taxon>Chrysochloris</taxon>
    </lineage>
</organism>
<dbReference type="InterPro" id="IPR039217">
    <property type="entry name" value="LY96"/>
</dbReference>
<evidence type="ECO:0000256" key="11">
    <source>
        <dbReference type="ARBA" id="ARBA00083036"/>
    </source>
</evidence>
<accession>A0A9B0WLP1</accession>